<evidence type="ECO:0000256" key="2">
    <source>
        <dbReference type="ARBA" id="ARBA00022737"/>
    </source>
</evidence>
<feature type="compositionally biased region" description="Polar residues" evidence="6">
    <location>
        <begin position="1"/>
        <end position="16"/>
    </location>
</feature>
<organism evidence="8 9">
    <name type="scientific">Lunasporangiospora selenospora</name>
    <dbReference type="NCBI Taxonomy" id="979761"/>
    <lineage>
        <taxon>Eukaryota</taxon>
        <taxon>Fungi</taxon>
        <taxon>Fungi incertae sedis</taxon>
        <taxon>Mucoromycota</taxon>
        <taxon>Mortierellomycotina</taxon>
        <taxon>Mortierellomycetes</taxon>
        <taxon>Mortierellales</taxon>
        <taxon>Mortierellaceae</taxon>
        <taxon>Lunasporangiospora</taxon>
    </lineage>
</organism>
<dbReference type="Gene3D" id="3.30.160.60">
    <property type="entry name" value="Classic Zinc Finger"/>
    <property type="match status" value="6"/>
</dbReference>
<proteinExistence type="predicted"/>
<evidence type="ECO:0000256" key="6">
    <source>
        <dbReference type="SAM" id="MobiDB-lite"/>
    </source>
</evidence>
<dbReference type="OrthoDB" id="3437960at2759"/>
<dbReference type="FunFam" id="3.30.160.60:FF:002343">
    <property type="entry name" value="Zinc finger protein 33A"/>
    <property type="match status" value="1"/>
</dbReference>
<dbReference type="FunFam" id="3.30.160.60:FF:000446">
    <property type="entry name" value="Zinc finger protein"/>
    <property type="match status" value="1"/>
</dbReference>
<feature type="domain" description="C2H2-type" evidence="7">
    <location>
        <begin position="480"/>
        <end position="509"/>
    </location>
</feature>
<feature type="domain" description="C2H2-type" evidence="7">
    <location>
        <begin position="364"/>
        <end position="391"/>
    </location>
</feature>
<keyword evidence="1" id="KW-0479">Metal-binding</keyword>
<evidence type="ECO:0000259" key="7">
    <source>
        <dbReference type="PROSITE" id="PS50157"/>
    </source>
</evidence>
<dbReference type="FunFam" id="3.30.160.60:FF:000624">
    <property type="entry name" value="zinc finger protein 697"/>
    <property type="match status" value="1"/>
</dbReference>
<name>A0A9P6KIU6_9FUNG</name>
<dbReference type="InterPro" id="IPR013087">
    <property type="entry name" value="Znf_C2H2_type"/>
</dbReference>
<dbReference type="PANTHER" id="PTHR19818">
    <property type="entry name" value="ZINC FINGER PROTEIN ZIC AND GLI"/>
    <property type="match status" value="1"/>
</dbReference>
<feature type="domain" description="C2H2-type" evidence="7">
    <location>
        <begin position="450"/>
        <end position="479"/>
    </location>
</feature>
<feature type="domain" description="C2H2-type" evidence="7">
    <location>
        <begin position="392"/>
        <end position="419"/>
    </location>
</feature>
<comment type="caution">
    <text evidence="8">The sequence shown here is derived from an EMBL/GenBank/DDBJ whole genome shotgun (WGS) entry which is preliminary data.</text>
</comment>
<gene>
    <name evidence="8" type="primary">SUR1</name>
    <name evidence="8" type="ORF">BGW38_006814</name>
</gene>
<dbReference type="PROSITE" id="PS50157">
    <property type="entry name" value="ZINC_FINGER_C2H2_2"/>
    <property type="match status" value="5"/>
</dbReference>
<dbReference type="Proteomes" id="UP000780801">
    <property type="component" value="Unassembled WGS sequence"/>
</dbReference>
<dbReference type="Pfam" id="PF00096">
    <property type="entry name" value="zf-C2H2"/>
    <property type="match status" value="3"/>
</dbReference>
<evidence type="ECO:0000313" key="8">
    <source>
        <dbReference type="EMBL" id="KAF9586332.1"/>
    </source>
</evidence>
<dbReference type="FunFam" id="3.30.160.60:FF:000125">
    <property type="entry name" value="Putative zinc finger protein 143"/>
    <property type="match status" value="1"/>
</dbReference>
<feature type="region of interest" description="Disordered" evidence="6">
    <location>
        <begin position="1"/>
        <end position="26"/>
    </location>
</feature>
<dbReference type="GO" id="GO:0005634">
    <property type="term" value="C:nucleus"/>
    <property type="evidence" value="ECO:0007669"/>
    <property type="project" value="UniProtKB-ARBA"/>
</dbReference>
<dbReference type="PANTHER" id="PTHR19818:SF139">
    <property type="entry name" value="PAIR-RULE PROTEIN ODD-PAIRED"/>
    <property type="match status" value="1"/>
</dbReference>
<evidence type="ECO:0000256" key="4">
    <source>
        <dbReference type="ARBA" id="ARBA00022833"/>
    </source>
</evidence>
<keyword evidence="2" id="KW-0677">Repeat</keyword>
<dbReference type="GO" id="GO:0008270">
    <property type="term" value="F:zinc ion binding"/>
    <property type="evidence" value="ECO:0007669"/>
    <property type="project" value="UniProtKB-KW"/>
</dbReference>
<evidence type="ECO:0000256" key="1">
    <source>
        <dbReference type="ARBA" id="ARBA00022723"/>
    </source>
</evidence>
<dbReference type="Pfam" id="PF13894">
    <property type="entry name" value="zf-C2H2_4"/>
    <property type="match status" value="1"/>
</dbReference>
<reference evidence="8" key="1">
    <citation type="journal article" date="2020" name="Fungal Divers.">
        <title>Resolving the Mortierellaceae phylogeny through synthesis of multi-gene phylogenetics and phylogenomics.</title>
        <authorList>
            <person name="Vandepol N."/>
            <person name="Liber J."/>
            <person name="Desiro A."/>
            <person name="Na H."/>
            <person name="Kennedy M."/>
            <person name="Barry K."/>
            <person name="Grigoriev I.V."/>
            <person name="Miller A.N."/>
            <person name="O'Donnell K."/>
            <person name="Stajich J.E."/>
            <person name="Bonito G."/>
        </authorList>
    </citation>
    <scope>NUCLEOTIDE SEQUENCE</scope>
    <source>
        <strain evidence="8">KOD1015</strain>
    </source>
</reference>
<dbReference type="GO" id="GO:0000978">
    <property type="term" value="F:RNA polymerase II cis-regulatory region sequence-specific DNA binding"/>
    <property type="evidence" value="ECO:0007669"/>
    <property type="project" value="TreeGrafter"/>
</dbReference>
<sequence>MQIQQGPLLQSQNYRPQSIPMGQAPAVRDSAQIDYGIKCRWSGCEDDWDEGNESSEMEIKAEEVGADDHTSHGKRKGRGLVAFATEDELIMHVAEAHVAIEEGMAAGCRWEGCWARFADGGQVLLHIRQDHLRVRGGALVVSPGIQSVFSGMHLLQQQHPQDNEHQQQHQRQVRHNLSDASIGQSSVVLNVGEVHAPWTRTGTHRSSVSAAITSASASASASAAPVTYIKQEETGLLSPSHLLPTTSSSSSSSSLNASFTTLSPEISATPTTMSYTTSSASAMTVAPISINTAATSSMIAPVIHPLTPTFPAPPLYGEPTYQEGYHPCHWRDCKLIFHDFEGLTSHLSEEHIGMGKSEYICEWIGCERRGRGFAQRQKAMRHIQTHTGDRPFQCPVCQKRFSEANIMQQHMRTHTGEKPFKCTEPGCGREFSISGALTIHRRVHTGEKPFKCKFEGCDKWFAESSNLTKHLRVHTGERPFVCPVKGCSKRFSRPDQVTRHKRIHMTPPPLPLSLPLSMSMPMHSTLTGLGPFPQHVPVAPRISTGAMSMPMAMAMSMSMTSSLGSPLQSSMQMPMQIQGGPLSPRTVNMSMPITGMPMDLQGQVSMSMPMTMSMSVPAPMQMQMQMQMSMGPSIPMMVGSSTSTAMMRGVEDPSPSNLSP</sequence>
<dbReference type="GO" id="GO:0045944">
    <property type="term" value="P:positive regulation of transcription by RNA polymerase II"/>
    <property type="evidence" value="ECO:0007669"/>
    <property type="project" value="UniProtKB-ARBA"/>
</dbReference>
<evidence type="ECO:0000256" key="3">
    <source>
        <dbReference type="ARBA" id="ARBA00022771"/>
    </source>
</evidence>
<feature type="domain" description="C2H2-type" evidence="7">
    <location>
        <begin position="420"/>
        <end position="449"/>
    </location>
</feature>
<keyword evidence="4" id="KW-0862">Zinc</keyword>
<dbReference type="AlphaFoldDB" id="A0A9P6KIU6"/>
<dbReference type="PROSITE" id="PS00028">
    <property type="entry name" value="ZINC_FINGER_C2H2_1"/>
    <property type="match status" value="5"/>
</dbReference>
<keyword evidence="9" id="KW-1185">Reference proteome</keyword>
<protein>
    <submittedName>
        <fullName evidence="8">Zinc-finger protein</fullName>
    </submittedName>
</protein>
<accession>A0A9P6KIU6</accession>
<evidence type="ECO:0000256" key="5">
    <source>
        <dbReference type="PROSITE-ProRule" id="PRU00042"/>
    </source>
</evidence>
<dbReference type="InterPro" id="IPR036236">
    <property type="entry name" value="Znf_C2H2_sf"/>
</dbReference>
<evidence type="ECO:0000313" key="9">
    <source>
        <dbReference type="Proteomes" id="UP000780801"/>
    </source>
</evidence>
<dbReference type="SMART" id="SM00355">
    <property type="entry name" value="ZnF_C2H2"/>
    <property type="match status" value="7"/>
</dbReference>
<feature type="region of interest" description="Disordered" evidence="6">
    <location>
        <begin position="158"/>
        <end position="177"/>
    </location>
</feature>
<dbReference type="InterPro" id="IPR050329">
    <property type="entry name" value="GLI_C2H2-zinc-finger"/>
</dbReference>
<dbReference type="EMBL" id="JAABOA010000044">
    <property type="protein sequence ID" value="KAF9586332.1"/>
    <property type="molecule type" value="Genomic_DNA"/>
</dbReference>
<keyword evidence="3 5" id="KW-0863">Zinc-finger</keyword>
<dbReference type="GO" id="GO:0000981">
    <property type="term" value="F:DNA-binding transcription factor activity, RNA polymerase II-specific"/>
    <property type="evidence" value="ECO:0007669"/>
    <property type="project" value="TreeGrafter"/>
</dbReference>
<dbReference type="SUPFAM" id="SSF57667">
    <property type="entry name" value="beta-beta-alpha zinc fingers"/>
    <property type="match status" value="4"/>
</dbReference>